<dbReference type="RefSeq" id="XP_046056891.1">
    <property type="nucleotide sequence ID" value="XM_046191290.1"/>
</dbReference>
<dbReference type="PROSITE" id="PS00039">
    <property type="entry name" value="DEAD_ATP_HELICASE"/>
    <property type="match status" value="1"/>
</dbReference>
<sequence>MARPRDSRSPSPAGSTHSSRRHRNDDRRARDRRNDGRDHRRRSRSRSPDPRNRDRERDRDRGRDRDYYRRRDRSVDRRDDNYYRGGRRDHRERDRRRSRERYDDRNRSPDRRRNRSREGDRDVRRRDDSRNRTPGRREGTADSLTRSIREDGRIQKTPLGDSGNPDTQEKPKADPGQTEVDKKAERLAKLEAWKKKKENASQKQKEVNPSQTRNLLAEMDKKASGASSKTVSPSVSVTASPAATPTATPTVASPVAPYSGKFDPKAIAKKSAASRTHDSVKPALGSLGGQPEKLTVPVKPSTSASALPANRTKASGFGFVKNNAETDKLPTKRKLDLDEEDTTKRKLTKLPALPIEADDTPYADQDDDESDGDNFAETEEEAAAAARAAHERRLQAENQMDTGEEESKTTEIQINGDAMSNNNATQPDTTTQMEVDEEEDDVDPLDAFMADLKQTDVKQPARTSKAQKIQEPEAYFSDDEYDFNKKDTGDANALLAMTAKRKKKDIPTIDYSKIEIEPIRKNFWVEPAELSLLTEAEIADLRLELDGIKVNGKDVPKPVQKWAQCGLTRQTLDVIDNLGFEKPTPIQMQALPALMSGRDVIGVAKTGSGKTMAFLLPMFRHIKDQPPLKDTDGPIGLIMTPTRELAVQIHRDCKPFLKMMGLRSVCAYGGAPIRDQIAELKRGAEIIVCTPGRMIDLLAANQGRVTNLKRVTYVVLDEADRMFDMGFEPQVMKIFANMRPDRQTILFSATMPRIIDSLTKKVLKNPIEVTVGGRSVVAKEIDQIVEVRDEPSKFLRVLELLGELYDRDEDARTLIFVERQEKADDLLKELMIKGYPCMSIHGGKDQIDRDSTISDFKKGVVPILIATSVAARGLDVKQLKLVINYDAPNHLEDYVHRAGRTGRAGNTGVAVTFVTPEQENCAVGIAKALEQSGQPVPERLDEMRKAHREKVKSGKAKDTSGFGGKGLDRLDQEREAARLRERKTHKAEGEEEEVKEDKKEEEDDKAEKALSAIRAAASGVQARESAKADGAEVKPTQQANTTGGAKDKSKDPLDKVSSAVSAINSRLGKAGQLRAGQPIDNKGPDAGAFHATLEINDFPQKARWAVTNRTNVAKILEATGTSITTKGNFYPPGKEVPPGAEPKLYILIEGDTEVVVGSALSELTRLLREGTIAAADADSRAPASGRYTIT</sequence>
<dbReference type="EC" id="3.6.4.13" evidence="2"/>
<evidence type="ECO:0000313" key="18">
    <source>
        <dbReference type="EMBL" id="KAH7270123.1"/>
    </source>
</evidence>
<dbReference type="InterPro" id="IPR056149">
    <property type="entry name" value="PRP5/DDX46/KHDC4_KH"/>
</dbReference>
<organism evidence="18 19">
    <name type="scientific">Fusarium redolens</name>
    <dbReference type="NCBI Taxonomy" id="48865"/>
    <lineage>
        <taxon>Eukaryota</taxon>
        <taxon>Fungi</taxon>
        <taxon>Dikarya</taxon>
        <taxon>Ascomycota</taxon>
        <taxon>Pezizomycotina</taxon>
        <taxon>Sordariomycetes</taxon>
        <taxon>Hypocreomycetidae</taxon>
        <taxon>Hypocreales</taxon>
        <taxon>Nectriaceae</taxon>
        <taxon>Fusarium</taxon>
        <taxon>Fusarium redolens species complex</taxon>
    </lineage>
</organism>
<feature type="compositionally biased region" description="Low complexity" evidence="14">
    <location>
        <begin position="224"/>
        <end position="257"/>
    </location>
</feature>
<feature type="compositionally biased region" description="Acidic residues" evidence="14">
    <location>
        <begin position="989"/>
        <end position="1004"/>
    </location>
</feature>
<dbReference type="PROSITE" id="PS51195">
    <property type="entry name" value="Q_MOTIF"/>
    <property type="match status" value="1"/>
</dbReference>
<evidence type="ECO:0000256" key="13">
    <source>
        <dbReference type="PROSITE-ProRule" id="PRU00552"/>
    </source>
</evidence>
<proteinExistence type="inferred from homology"/>
<dbReference type="AlphaFoldDB" id="A0A9P9KXE6"/>
<dbReference type="PANTHER" id="PTHR47958">
    <property type="entry name" value="ATP-DEPENDENT RNA HELICASE DBP3"/>
    <property type="match status" value="1"/>
</dbReference>
<keyword evidence="4" id="KW-0547">Nucleotide-binding</keyword>
<feature type="domain" description="Helicase ATP-binding" evidence="15">
    <location>
        <begin position="591"/>
        <end position="769"/>
    </location>
</feature>
<feature type="compositionally biased region" description="Basic and acidic residues" evidence="14">
    <location>
        <begin position="324"/>
        <end position="336"/>
    </location>
</feature>
<comment type="similarity">
    <text evidence="11">Belongs to the DEAD box helicase family. DDX46/PRP5 subfamily.</text>
</comment>
<feature type="domain" description="Helicase C-terminal" evidence="16">
    <location>
        <begin position="800"/>
        <end position="944"/>
    </location>
</feature>
<evidence type="ECO:0000256" key="5">
    <source>
        <dbReference type="ARBA" id="ARBA00022801"/>
    </source>
</evidence>
<dbReference type="SMART" id="SM00487">
    <property type="entry name" value="DEXDc"/>
    <property type="match status" value="1"/>
</dbReference>
<dbReference type="CDD" id="cd22474">
    <property type="entry name" value="KH-I_PRP5_like"/>
    <property type="match status" value="1"/>
</dbReference>
<dbReference type="Pfam" id="PF00270">
    <property type="entry name" value="DEAD"/>
    <property type="match status" value="1"/>
</dbReference>
<reference evidence="18" key="1">
    <citation type="journal article" date="2021" name="Nat. Commun.">
        <title>Genetic determinants of endophytism in the Arabidopsis root mycobiome.</title>
        <authorList>
            <person name="Mesny F."/>
            <person name="Miyauchi S."/>
            <person name="Thiergart T."/>
            <person name="Pickel B."/>
            <person name="Atanasova L."/>
            <person name="Karlsson M."/>
            <person name="Huettel B."/>
            <person name="Barry K.W."/>
            <person name="Haridas S."/>
            <person name="Chen C."/>
            <person name="Bauer D."/>
            <person name="Andreopoulos W."/>
            <person name="Pangilinan J."/>
            <person name="LaButti K."/>
            <person name="Riley R."/>
            <person name="Lipzen A."/>
            <person name="Clum A."/>
            <person name="Drula E."/>
            <person name="Henrissat B."/>
            <person name="Kohler A."/>
            <person name="Grigoriev I.V."/>
            <person name="Martin F.M."/>
            <person name="Hacquard S."/>
        </authorList>
    </citation>
    <scope>NUCLEOTIDE SEQUENCE</scope>
    <source>
        <strain evidence="18">MPI-CAGE-AT-0023</strain>
    </source>
</reference>
<dbReference type="CDD" id="cd17953">
    <property type="entry name" value="DEADc_DDX46"/>
    <property type="match status" value="1"/>
</dbReference>
<keyword evidence="5" id="KW-0378">Hydrolase</keyword>
<protein>
    <recommendedName>
        <fullName evidence="2">RNA helicase</fullName>
        <ecNumber evidence="2">3.6.4.13</ecNumber>
    </recommendedName>
</protein>
<comment type="catalytic activity">
    <reaction evidence="12">
        <text>ATP + H2O = ADP + phosphate + H(+)</text>
        <dbReference type="Rhea" id="RHEA:13065"/>
        <dbReference type="ChEBI" id="CHEBI:15377"/>
        <dbReference type="ChEBI" id="CHEBI:15378"/>
        <dbReference type="ChEBI" id="CHEBI:30616"/>
        <dbReference type="ChEBI" id="CHEBI:43474"/>
        <dbReference type="ChEBI" id="CHEBI:456216"/>
        <dbReference type="EC" id="3.6.4.13"/>
    </reaction>
</comment>
<evidence type="ECO:0000256" key="7">
    <source>
        <dbReference type="ARBA" id="ARBA00022840"/>
    </source>
</evidence>
<feature type="region of interest" description="Disordered" evidence="14">
    <location>
        <begin position="945"/>
        <end position="1059"/>
    </location>
</feature>
<feature type="compositionally biased region" description="Basic and acidic residues" evidence="14">
    <location>
        <begin position="167"/>
        <end position="206"/>
    </location>
</feature>
<comment type="caution">
    <text evidence="18">The sequence shown here is derived from an EMBL/GenBank/DDBJ whole genome shotgun (WGS) entry which is preliminary data.</text>
</comment>
<feature type="compositionally biased region" description="Basic and acidic residues" evidence="14">
    <location>
        <begin position="1045"/>
        <end position="1054"/>
    </location>
</feature>
<keyword evidence="19" id="KW-1185">Reference proteome</keyword>
<evidence type="ECO:0000256" key="1">
    <source>
        <dbReference type="ARBA" id="ARBA00004123"/>
    </source>
</evidence>
<evidence type="ECO:0000259" key="15">
    <source>
        <dbReference type="PROSITE" id="PS51192"/>
    </source>
</evidence>
<evidence type="ECO:0000256" key="14">
    <source>
        <dbReference type="SAM" id="MobiDB-lite"/>
    </source>
</evidence>
<evidence type="ECO:0000256" key="2">
    <source>
        <dbReference type="ARBA" id="ARBA00012552"/>
    </source>
</evidence>
<dbReference type="Pfam" id="PF23469">
    <property type="entry name" value="KH_12"/>
    <property type="match status" value="1"/>
</dbReference>
<evidence type="ECO:0000256" key="3">
    <source>
        <dbReference type="ARBA" id="ARBA00022664"/>
    </source>
</evidence>
<evidence type="ECO:0000256" key="4">
    <source>
        <dbReference type="ARBA" id="ARBA00022741"/>
    </source>
</evidence>
<evidence type="ECO:0000256" key="9">
    <source>
        <dbReference type="ARBA" id="ARBA00023242"/>
    </source>
</evidence>
<accession>A0A9P9KXE6</accession>
<dbReference type="GeneID" id="70221244"/>
<feature type="compositionally biased region" description="Polar residues" evidence="14">
    <location>
        <begin position="410"/>
        <end position="433"/>
    </location>
</feature>
<keyword evidence="3" id="KW-0507">mRNA processing</keyword>
<keyword evidence="9" id="KW-0539">Nucleus</keyword>
<dbReference type="InterPro" id="IPR027417">
    <property type="entry name" value="P-loop_NTPase"/>
</dbReference>
<dbReference type="SMART" id="SM00490">
    <property type="entry name" value="HELICc"/>
    <property type="match status" value="1"/>
</dbReference>
<dbReference type="GO" id="GO:0003676">
    <property type="term" value="F:nucleic acid binding"/>
    <property type="evidence" value="ECO:0007669"/>
    <property type="project" value="InterPro"/>
</dbReference>
<feature type="region of interest" description="Disordered" evidence="14">
    <location>
        <begin position="1"/>
        <end position="434"/>
    </location>
</feature>
<dbReference type="CDD" id="cd18787">
    <property type="entry name" value="SF2_C_DEAD"/>
    <property type="match status" value="1"/>
</dbReference>
<dbReference type="InterPro" id="IPR000629">
    <property type="entry name" value="RNA-helicase_DEAD-box_CS"/>
</dbReference>
<dbReference type="PROSITE" id="PS51192">
    <property type="entry name" value="HELICASE_ATP_BIND_1"/>
    <property type="match status" value="1"/>
</dbReference>
<comment type="subcellular location">
    <subcellularLocation>
        <location evidence="1">Nucleus</location>
    </subcellularLocation>
</comment>
<dbReference type="InterPro" id="IPR014014">
    <property type="entry name" value="RNA_helicase_DEAD_Q_motif"/>
</dbReference>
<feature type="domain" description="DEAD-box RNA helicase Q" evidence="17">
    <location>
        <begin position="560"/>
        <end position="588"/>
    </location>
</feature>
<evidence type="ECO:0000313" key="19">
    <source>
        <dbReference type="Proteomes" id="UP000720189"/>
    </source>
</evidence>
<feature type="compositionally biased region" description="Basic and acidic residues" evidence="14">
    <location>
        <begin position="46"/>
        <end position="82"/>
    </location>
</feature>
<gene>
    <name evidence="18" type="ORF">BKA55DRAFT_550658</name>
</gene>
<dbReference type="PROSITE" id="PS51194">
    <property type="entry name" value="HELICASE_CTER"/>
    <property type="match status" value="1"/>
</dbReference>
<feature type="compositionally biased region" description="Basic and acidic residues" evidence="14">
    <location>
        <begin position="89"/>
        <end position="140"/>
    </location>
</feature>
<dbReference type="EMBL" id="JAGMUX010000001">
    <property type="protein sequence ID" value="KAH7270123.1"/>
    <property type="molecule type" value="Genomic_DNA"/>
</dbReference>
<name>A0A9P9KXE6_FUSRE</name>
<dbReference type="SUPFAM" id="SSF52540">
    <property type="entry name" value="P-loop containing nucleoside triphosphate hydrolases"/>
    <property type="match status" value="1"/>
</dbReference>
<evidence type="ECO:0000259" key="16">
    <source>
        <dbReference type="PROSITE" id="PS51194"/>
    </source>
</evidence>
<dbReference type="GO" id="GO:0016787">
    <property type="term" value="F:hydrolase activity"/>
    <property type="evidence" value="ECO:0007669"/>
    <property type="project" value="UniProtKB-KW"/>
</dbReference>
<dbReference type="FunFam" id="3.40.50.300:FF:000079">
    <property type="entry name" value="probable ATP-dependent RNA helicase DDX17"/>
    <property type="match status" value="1"/>
</dbReference>
<feature type="compositionally biased region" description="Basic and acidic residues" evidence="14">
    <location>
        <begin position="966"/>
        <end position="979"/>
    </location>
</feature>
<dbReference type="OrthoDB" id="196131at2759"/>
<dbReference type="Gene3D" id="3.40.50.300">
    <property type="entry name" value="P-loop containing nucleotide triphosphate hydrolases"/>
    <property type="match status" value="2"/>
</dbReference>
<dbReference type="Pfam" id="PF00271">
    <property type="entry name" value="Helicase_C"/>
    <property type="match status" value="1"/>
</dbReference>
<evidence type="ECO:0000256" key="6">
    <source>
        <dbReference type="ARBA" id="ARBA00022806"/>
    </source>
</evidence>
<dbReference type="GO" id="GO:0008380">
    <property type="term" value="P:RNA splicing"/>
    <property type="evidence" value="ECO:0007669"/>
    <property type="project" value="UniProtKB-KW"/>
</dbReference>
<evidence type="ECO:0000256" key="12">
    <source>
        <dbReference type="ARBA" id="ARBA00047984"/>
    </source>
</evidence>
<dbReference type="InterPro" id="IPR011545">
    <property type="entry name" value="DEAD/DEAH_box_helicase_dom"/>
</dbReference>
<evidence type="ECO:0000256" key="10">
    <source>
        <dbReference type="ARBA" id="ARBA00037330"/>
    </source>
</evidence>
<dbReference type="InterPro" id="IPR014001">
    <property type="entry name" value="Helicase_ATP-bd"/>
</dbReference>
<keyword evidence="6 18" id="KW-0347">Helicase</keyword>
<dbReference type="GO" id="GO:0005634">
    <property type="term" value="C:nucleus"/>
    <property type="evidence" value="ECO:0007669"/>
    <property type="project" value="UniProtKB-SubCell"/>
</dbReference>
<comment type="function">
    <text evidence="10">ATP-dependent RNA helicase involved spliceosome assembly and in nuclear splicing. Catalyzes an ATP-dependent conformational change of U2 snRNP. Bridges U1 and U2 snRNPs and enables stable U2 snRNP association with intron RNA.</text>
</comment>
<keyword evidence="8" id="KW-0508">mRNA splicing</keyword>
<dbReference type="GO" id="GO:0005524">
    <property type="term" value="F:ATP binding"/>
    <property type="evidence" value="ECO:0007669"/>
    <property type="project" value="UniProtKB-KW"/>
</dbReference>
<dbReference type="GO" id="GO:0006397">
    <property type="term" value="P:mRNA processing"/>
    <property type="evidence" value="ECO:0007669"/>
    <property type="project" value="UniProtKB-KW"/>
</dbReference>
<feature type="compositionally biased region" description="Acidic residues" evidence="14">
    <location>
        <begin position="356"/>
        <end position="382"/>
    </location>
</feature>
<feature type="short sequence motif" description="Q motif" evidence="13">
    <location>
        <begin position="560"/>
        <end position="588"/>
    </location>
</feature>
<evidence type="ECO:0000256" key="8">
    <source>
        <dbReference type="ARBA" id="ARBA00023187"/>
    </source>
</evidence>
<dbReference type="InterPro" id="IPR001650">
    <property type="entry name" value="Helicase_C-like"/>
</dbReference>
<dbReference type="Proteomes" id="UP000720189">
    <property type="component" value="Unassembled WGS sequence"/>
</dbReference>
<dbReference type="GO" id="GO:0003724">
    <property type="term" value="F:RNA helicase activity"/>
    <property type="evidence" value="ECO:0007669"/>
    <property type="project" value="UniProtKB-EC"/>
</dbReference>
<evidence type="ECO:0000259" key="17">
    <source>
        <dbReference type="PROSITE" id="PS51195"/>
    </source>
</evidence>
<feature type="compositionally biased region" description="Basic and acidic residues" evidence="14">
    <location>
        <begin position="23"/>
        <end position="38"/>
    </location>
</feature>
<keyword evidence="7" id="KW-0067">ATP-binding</keyword>
<evidence type="ECO:0000256" key="11">
    <source>
        <dbReference type="ARBA" id="ARBA00038511"/>
    </source>
</evidence>